<dbReference type="SUPFAM" id="SSF52540">
    <property type="entry name" value="P-loop containing nucleoside triphosphate hydrolases"/>
    <property type="match status" value="1"/>
</dbReference>
<keyword evidence="5 7" id="KW-0067">ATP-binding</keyword>
<dbReference type="InterPro" id="IPR050319">
    <property type="entry name" value="ABC_transp_ATP-bind"/>
</dbReference>
<reference evidence="7 8" key="1">
    <citation type="submission" date="2024-09" db="EMBL/GenBank/DDBJ databases">
        <authorList>
            <person name="Sun Q."/>
            <person name="Mori K."/>
        </authorList>
    </citation>
    <scope>NUCLEOTIDE SEQUENCE [LARGE SCALE GENOMIC DNA]</scope>
    <source>
        <strain evidence="7 8">TBRC 5777</strain>
    </source>
</reference>
<evidence type="ECO:0000256" key="5">
    <source>
        <dbReference type="ARBA" id="ARBA00022840"/>
    </source>
</evidence>
<keyword evidence="4" id="KW-0547">Nucleotide-binding</keyword>
<feature type="domain" description="ABC transporter" evidence="6">
    <location>
        <begin position="20"/>
        <end position="270"/>
    </location>
</feature>
<dbReference type="InterPro" id="IPR027417">
    <property type="entry name" value="P-loop_NTPase"/>
</dbReference>
<keyword evidence="3" id="KW-0813">Transport</keyword>
<dbReference type="PANTHER" id="PTHR43776">
    <property type="entry name" value="TRANSPORT ATP-BINDING PROTEIN"/>
    <property type="match status" value="1"/>
</dbReference>
<comment type="subcellular location">
    <subcellularLocation>
        <location evidence="1">Cell inner membrane</location>
        <topology evidence="1">Peripheral membrane protein</topology>
    </subcellularLocation>
</comment>
<sequence>MSAVAQARPDGVADPATPLLEVEGLRKHFRVTRGVVRRETVTVRAVEDVSFRIRPGQAFGLVGESGCGKSTAARALLRLVEPDGGSVRFRGEDVLAARGAALTRLRRRLQIVFQDPYSSLNPRQTVGEALTEPMRVHGLAHGAAARDRAAALLEEVGLPPAALRRLPHEFSGGQRQRIGLARALALEPELIVADEPVSALDVSVQAQVLLLLRELQARRGLAFLFVSHDLSVVRWFCERVAVMYLGRIVEEGPAARVLAEPLHPYARMLRDASPIPDPERRGQLPRIVGEIPSAANPPPGCPFHTRCPHVMPVCRTVMPGWTAAGDGGGVACHLHS</sequence>
<comment type="caution">
    <text evidence="7">The sequence shown here is derived from an EMBL/GenBank/DDBJ whole genome shotgun (WGS) entry which is preliminary data.</text>
</comment>
<evidence type="ECO:0000259" key="6">
    <source>
        <dbReference type="PROSITE" id="PS50893"/>
    </source>
</evidence>
<evidence type="ECO:0000313" key="8">
    <source>
        <dbReference type="Proteomes" id="UP001589865"/>
    </source>
</evidence>
<dbReference type="Proteomes" id="UP001589865">
    <property type="component" value="Unassembled WGS sequence"/>
</dbReference>
<dbReference type="CDD" id="cd03257">
    <property type="entry name" value="ABC_NikE_OppD_transporters"/>
    <property type="match status" value="1"/>
</dbReference>
<dbReference type="PANTHER" id="PTHR43776:SF7">
    <property type="entry name" value="D,D-DIPEPTIDE TRANSPORT ATP-BINDING PROTEIN DDPF-RELATED"/>
    <property type="match status" value="1"/>
</dbReference>
<dbReference type="Pfam" id="PF08352">
    <property type="entry name" value="oligo_HPY"/>
    <property type="match status" value="1"/>
</dbReference>
<dbReference type="InterPro" id="IPR017871">
    <property type="entry name" value="ABC_transporter-like_CS"/>
</dbReference>
<dbReference type="InterPro" id="IPR003439">
    <property type="entry name" value="ABC_transporter-like_ATP-bd"/>
</dbReference>
<accession>A0ABV6JTD4</accession>
<keyword evidence="8" id="KW-1185">Reference proteome</keyword>
<dbReference type="PROSITE" id="PS00211">
    <property type="entry name" value="ABC_TRANSPORTER_1"/>
    <property type="match status" value="1"/>
</dbReference>
<gene>
    <name evidence="7" type="ORF">ACFFGY_09805</name>
</gene>
<proteinExistence type="inferred from homology"/>
<dbReference type="InterPro" id="IPR013563">
    <property type="entry name" value="Oligopep_ABC_C"/>
</dbReference>
<dbReference type="Gene3D" id="3.40.50.300">
    <property type="entry name" value="P-loop containing nucleotide triphosphate hydrolases"/>
    <property type="match status" value="1"/>
</dbReference>
<name>A0ABV6JTD4_9PROT</name>
<dbReference type="GO" id="GO:0005524">
    <property type="term" value="F:ATP binding"/>
    <property type="evidence" value="ECO:0007669"/>
    <property type="project" value="UniProtKB-KW"/>
</dbReference>
<dbReference type="EMBL" id="JBHLUN010000006">
    <property type="protein sequence ID" value="MFC0408542.1"/>
    <property type="molecule type" value="Genomic_DNA"/>
</dbReference>
<dbReference type="SMART" id="SM00382">
    <property type="entry name" value="AAA"/>
    <property type="match status" value="1"/>
</dbReference>
<dbReference type="PROSITE" id="PS50893">
    <property type="entry name" value="ABC_TRANSPORTER_2"/>
    <property type="match status" value="1"/>
</dbReference>
<evidence type="ECO:0000256" key="2">
    <source>
        <dbReference type="ARBA" id="ARBA00005417"/>
    </source>
</evidence>
<evidence type="ECO:0000256" key="1">
    <source>
        <dbReference type="ARBA" id="ARBA00004417"/>
    </source>
</evidence>
<evidence type="ECO:0000313" key="7">
    <source>
        <dbReference type="EMBL" id="MFC0408542.1"/>
    </source>
</evidence>
<comment type="similarity">
    <text evidence="2">Belongs to the ABC transporter superfamily.</text>
</comment>
<dbReference type="Pfam" id="PF00005">
    <property type="entry name" value="ABC_tran"/>
    <property type="match status" value="1"/>
</dbReference>
<dbReference type="InterPro" id="IPR003593">
    <property type="entry name" value="AAA+_ATPase"/>
</dbReference>
<dbReference type="RefSeq" id="WP_377044293.1">
    <property type="nucleotide sequence ID" value="NZ_JBHLUN010000006.1"/>
</dbReference>
<organism evidence="7 8">
    <name type="scientific">Roseomonas elaeocarpi</name>
    <dbReference type="NCBI Taxonomy" id="907779"/>
    <lineage>
        <taxon>Bacteria</taxon>
        <taxon>Pseudomonadati</taxon>
        <taxon>Pseudomonadota</taxon>
        <taxon>Alphaproteobacteria</taxon>
        <taxon>Acetobacterales</taxon>
        <taxon>Roseomonadaceae</taxon>
        <taxon>Roseomonas</taxon>
    </lineage>
</organism>
<evidence type="ECO:0000256" key="3">
    <source>
        <dbReference type="ARBA" id="ARBA00022448"/>
    </source>
</evidence>
<evidence type="ECO:0000256" key="4">
    <source>
        <dbReference type="ARBA" id="ARBA00022741"/>
    </source>
</evidence>
<dbReference type="NCBIfam" id="TIGR01727">
    <property type="entry name" value="oligo_HPY"/>
    <property type="match status" value="1"/>
</dbReference>
<protein>
    <submittedName>
        <fullName evidence="7">ABC transporter ATP-binding protein</fullName>
    </submittedName>
</protein>